<keyword evidence="1" id="KW-0812">Transmembrane</keyword>
<dbReference type="Pfam" id="PF19744">
    <property type="entry name" value="DUF6232"/>
    <property type="match status" value="1"/>
</dbReference>
<dbReference type="EMBL" id="VSSQ01000690">
    <property type="protein sequence ID" value="MPL99805.1"/>
    <property type="molecule type" value="Genomic_DNA"/>
</dbReference>
<feature type="domain" description="Putative zinc-ribbon" evidence="2">
    <location>
        <begin position="1"/>
        <end position="25"/>
    </location>
</feature>
<feature type="transmembrane region" description="Helical" evidence="1">
    <location>
        <begin position="101"/>
        <end position="120"/>
    </location>
</feature>
<evidence type="ECO:0000313" key="3">
    <source>
        <dbReference type="EMBL" id="MPL99805.1"/>
    </source>
</evidence>
<name>A0A644W7P9_9ZZZZ</name>
<dbReference type="AlphaFoldDB" id="A0A644W7P9"/>
<gene>
    <name evidence="3" type="ORF">SDC9_46026</name>
</gene>
<proteinExistence type="predicted"/>
<keyword evidence="1" id="KW-1133">Transmembrane helix</keyword>
<dbReference type="InterPro" id="IPR045629">
    <property type="entry name" value="DUF6232"/>
</dbReference>
<accession>A0A644W7P9</accession>
<feature type="transmembrane region" description="Helical" evidence="1">
    <location>
        <begin position="72"/>
        <end position="89"/>
    </location>
</feature>
<dbReference type="InterPro" id="IPR059113">
    <property type="entry name" value="Znf_ribbon"/>
</dbReference>
<protein>
    <recommendedName>
        <fullName evidence="2">Putative zinc-ribbon domain-containing protein</fullName>
    </recommendedName>
</protein>
<evidence type="ECO:0000256" key="1">
    <source>
        <dbReference type="SAM" id="Phobius"/>
    </source>
</evidence>
<keyword evidence="1" id="KW-0472">Membrane</keyword>
<reference evidence="3" key="1">
    <citation type="submission" date="2019-08" db="EMBL/GenBank/DDBJ databases">
        <authorList>
            <person name="Kucharzyk K."/>
            <person name="Murdoch R.W."/>
            <person name="Higgins S."/>
            <person name="Loffler F."/>
        </authorList>
    </citation>
    <scope>NUCLEOTIDE SEQUENCE</scope>
</reference>
<comment type="caution">
    <text evidence="3">The sequence shown here is derived from an EMBL/GenBank/DDBJ whole genome shotgun (WGS) entry which is preliminary data.</text>
</comment>
<organism evidence="3">
    <name type="scientific">bioreactor metagenome</name>
    <dbReference type="NCBI Taxonomy" id="1076179"/>
    <lineage>
        <taxon>unclassified sequences</taxon>
        <taxon>metagenomes</taxon>
        <taxon>ecological metagenomes</taxon>
    </lineage>
</organism>
<dbReference type="Pfam" id="PF13248">
    <property type="entry name" value="Zn_ribbon_3"/>
    <property type="match status" value="1"/>
</dbReference>
<evidence type="ECO:0000259" key="2">
    <source>
        <dbReference type="Pfam" id="PF13248"/>
    </source>
</evidence>
<sequence>MKNCPYCAEEIKEAAIKCKHCGADLLKERIVFDKIYFEDNAVLVSITRYKAFNQTYAMKDITSVSLQEKTPTYTLFFLIVFFAILQAMFDFEFIEDWLTGYRYLDTLIISIIGFVSLSLYKTEYFVSITNISGQINTLRSYDKKYIENVVKCINQAIIDRG</sequence>